<proteinExistence type="predicted"/>
<gene>
    <name evidence="2" type="ordered locus">NOCYR_5385</name>
</gene>
<dbReference type="HOGENOM" id="CLU_1530971_0_0_11"/>
<dbReference type="STRING" id="1127134.NOCYR_5385"/>
<dbReference type="KEGG" id="ncy:NOCYR_5385"/>
<sequence length="175" mass="18402">MPWTARTPQISSIDHVSEGHMSDPRVVEVGPGGRRPPVIGFVREEVSGPHAVRHAAEIRRYAMKSGWRVVYTVRPPSGDPDPVGYALGIAAALGVETIVVFDLAHTDYSPARVCDEGYDLETVCPATTWTRTSTTNAPPSAEAAARVVHEAGDTPCGPASCATPRGAAVYLAGAA</sequence>
<organism evidence="2 3">
    <name type="scientific">Nocardia cyriacigeorgica (strain GUH-2)</name>
    <dbReference type="NCBI Taxonomy" id="1127134"/>
    <lineage>
        <taxon>Bacteria</taxon>
        <taxon>Bacillati</taxon>
        <taxon>Actinomycetota</taxon>
        <taxon>Actinomycetes</taxon>
        <taxon>Mycobacteriales</taxon>
        <taxon>Nocardiaceae</taxon>
        <taxon>Nocardia</taxon>
    </lineage>
</organism>
<evidence type="ECO:0000256" key="1">
    <source>
        <dbReference type="SAM" id="MobiDB-lite"/>
    </source>
</evidence>
<evidence type="ECO:0000313" key="3">
    <source>
        <dbReference type="Proteomes" id="UP000008190"/>
    </source>
</evidence>
<dbReference type="eggNOG" id="ENOG5031EX1">
    <property type="taxonomic scope" value="Bacteria"/>
</dbReference>
<evidence type="ECO:0000313" key="2">
    <source>
        <dbReference type="EMBL" id="CCF66134.1"/>
    </source>
</evidence>
<keyword evidence="3" id="KW-1185">Reference proteome</keyword>
<feature type="compositionally biased region" description="Basic and acidic residues" evidence="1">
    <location>
        <begin position="15"/>
        <end position="26"/>
    </location>
</feature>
<dbReference type="AlphaFoldDB" id="H6R8I7"/>
<dbReference type="EMBL" id="FO082843">
    <property type="protein sequence ID" value="CCF66134.1"/>
    <property type="molecule type" value="Genomic_DNA"/>
</dbReference>
<protein>
    <submittedName>
        <fullName evidence="2">Uncharacterized protein</fullName>
    </submittedName>
</protein>
<reference evidence="2 3" key="1">
    <citation type="journal article" date="2012" name="J. Bacteriol.">
        <title>Genome sequence of the human- and animal-pathogenic strain Nocardia cyriacigeorgica GUH-2.</title>
        <authorList>
            <person name="Zoropogui A."/>
            <person name="Pujic P."/>
            <person name="Normand P."/>
            <person name="Barbe V."/>
            <person name="Beaman B."/>
            <person name="Beaman L."/>
            <person name="Boiron P."/>
            <person name="Colinon C."/>
            <person name="Deredjian A."/>
            <person name="Graindorge A."/>
            <person name="Mangenot S."/>
            <person name="Nazaret S."/>
            <person name="Neto M."/>
            <person name="Petit S."/>
            <person name="Roche D."/>
            <person name="Vallenet D."/>
            <person name="Rodriguez-Nava V."/>
            <person name="Richard Y."/>
            <person name="Cournoyer B."/>
            <person name="Blaha D."/>
        </authorList>
    </citation>
    <scope>NUCLEOTIDE SEQUENCE [LARGE SCALE GENOMIC DNA]</scope>
    <source>
        <strain evidence="2 3">GUH-2</strain>
    </source>
</reference>
<accession>H6R8I7</accession>
<feature type="region of interest" description="Disordered" evidence="1">
    <location>
        <begin position="15"/>
        <end position="34"/>
    </location>
</feature>
<dbReference type="Proteomes" id="UP000008190">
    <property type="component" value="Chromosome"/>
</dbReference>
<name>H6R8I7_NOCCG</name>